<name>A0ABR4EX29_9PEZI</name>
<feature type="region of interest" description="Disordered" evidence="1">
    <location>
        <begin position="1"/>
        <end position="35"/>
    </location>
</feature>
<accession>A0ABR4EX29</accession>
<sequence>MNLDGAEAQPRHNDSRRKQPQEPLTLRTLRLGKQPPAVRHKMQLVNSTWAAPASPSRLVTPSEFSCF</sequence>
<evidence type="ECO:0000313" key="3">
    <source>
        <dbReference type="Proteomes" id="UP001600888"/>
    </source>
</evidence>
<dbReference type="EMBL" id="JBAWTH010000022">
    <property type="protein sequence ID" value="KAL2286999.1"/>
    <property type="molecule type" value="Genomic_DNA"/>
</dbReference>
<evidence type="ECO:0000256" key="1">
    <source>
        <dbReference type="SAM" id="MobiDB-lite"/>
    </source>
</evidence>
<reference evidence="2 3" key="1">
    <citation type="submission" date="2024-03" db="EMBL/GenBank/DDBJ databases">
        <title>A high-quality draft genome sequence of Diaporthe vaccinii, a causative agent of upright dieback and viscid rot disease in cranberry plants.</title>
        <authorList>
            <person name="Sarrasin M."/>
            <person name="Lang B.F."/>
            <person name="Burger G."/>
        </authorList>
    </citation>
    <scope>NUCLEOTIDE SEQUENCE [LARGE SCALE GENOMIC DNA]</scope>
    <source>
        <strain evidence="2 3">IS7</strain>
    </source>
</reference>
<keyword evidence="3" id="KW-1185">Reference proteome</keyword>
<proteinExistence type="predicted"/>
<comment type="caution">
    <text evidence="2">The sequence shown here is derived from an EMBL/GenBank/DDBJ whole genome shotgun (WGS) entry which is preliminary data.</text>
</comment>
<dbReference type="Proteomes" id="UP001600888">
    <property type="component" value="Unassembled WGS sequence"/>
</dbReference>
<protein>
    <submittedName>
        <fullName evidence="2">Uncharacterized protein</fullName>
    </submittedName>
</protein>
<gene>
    <name evidence="2" type="ORF">FJTKL_06492</name>
</gene>
<feature type="compositionally biased region" description="Basic and acidic residues" evidence="1">
    <location>
        <begin position="9"/>
        <end position="20"/>
    </location>
</feature>
<evidence type="ECO:0000313" key="2">
    <source>
        <dbReference type="EMBL" id="KAL2286999.1"/>
    </source>
</evidence>
<organism evidence="2 3">
    <name type="scientific">Diaporthe vaccinii</name>
    <dbReference type="NCBI Taxonomy" id="105482"/>
    <lineage>
        <taxon>Eukaryota</taxon>
        <taxon>Fungi</taxon>
        <taxon>Dikarya</taxon>
        <taxon>Ascomycota</taxon>
        <taxon>Pezizomycotina</taxon>
        <taxon>Sordariomycetes</taxon>
        <taxon>Sordariomycetidae</taxon>
        <taxon>Diaporthales</taxon>
        <taxon>Diaporthaceae</taxon>
        <taxon>Diaporthe</taxon>
        <taxon>Diaporthe eres species complex</taxon>
    </lineage>
</organism>